<dbReference type="EMBL" id="GBRH01206386">
    <property type="protein sequence ID" value="JAD91509.1"/>
    <property type="molecule type" value="Transcribed_RNA"/>
</dbReference>
<proteinExistence type="predicted"/>
<evidence type="ECO:0000313" key="1">
    <source>
        <dbReference type="EMBL" id="JAD91509.1"/>
    </source>
</evidence>
<accession>A0A0A9DSE4</accession>
<name>A0A0A9DSE4_ARUDO</name>
<protein>
    <submittedName>
        <fullName evidence="1">Uncharacterized protein</fullName>
    </submittedName>
</protein>
<organism evidence="1">
    <name type="scientific">Arundo donax</name>
    <name type="common">Giant reed</name>
    <name type="synonym">Donax arundinaceus</name>
    <dbReference type="NCBI Taxonomy" id="35708"/>
    <lineage>
        <taxon>Eukaryota</taxon>
        <taxon>Viridiplantae</taxon>
        <taxon>Streptophyta</taxon>
        <taxon>Embryophyta</taxon>
        <taxon>Tracheophyta</taxon>
        <taxon>Spermatophyta</taxon>
        <taxon>Magnoliopsida</taxon>
        <taxon>Liliopsida</taxon>
        <taxon>Poales</taxon>
        <taxon>Poaceae</taxon>
        <taxon>PACMAD clade</taxon>
        <taxon>Arundinoideae</taxon>
        <taxon>Arundineae</taxon>
        <taxon>Arundo</taxon>
    </lineage>
</organism>
<reference evidence="1" key="2">
    <citation type="journal article" date="2015" name="Data Brief">
        <title>Shoot transcriptome of the giant reed, Arundo donax.</title>
        <authorList>
            <person name="Barrero R.A."/>
            <person name="Guerrero F.D."/>
            <person name="Moolhuijzen P."/>
            <person name="Goolsby J.A."/>
            <person name="Tidwell J."/>
            <person name="Bellgard S.E."/>
            <person name="Bellgard M.I."/>
        </authorList>
    </citation>
    <scope>NUCLEOTIDE SEQUENCE</scope>
    <source>
        <tissue evidence="1">Shoot tissue taken approximately 20 cm above the soil surface</tissue>
    </source>
</reference>
<dbReference type="AlphaFoldDB" id="A0A0A9DSE4"/>
<sequence>MFALGADCHSCNVICPQLQVLFKEAVENKNTAVPAG</sequence>
<reference evidence="1" key="1">
    <citation type="submission" date="2014-09" db="EMBL/GenBank/DDBJ databases">
        <authorList>
            <person name="Magalhaes I.L.F."/>
            <person name="Oliveira U."/>
            <person name="Santos F.R."/>
            <person name="Vidigal T.H.D.A."/>
            <person name="Brescovit A.D."/>
            <person name="Santos A.J."/>
        </authorList>
    </citation>
    <scope>NUCLEOTIDE SEQUENCE</scope>
    <source>
        <tissue evidence="1">Shoot tissue taken approximately 20 cm above the soil surface</tissue>
    </source>
</reference>